<accession>A0A0A9G4A9</accession>
<evidence type="ECO:0000313" key="1">
    <source>
        <dbReference type="EMBL" id="JAE17376.1"/>
    </source>
</evidence>
<dbReference type="EMBL" id="GBRH01180520">
    <property type="protein sequence ID" value="JAE17376.1"/>
    <property type="molecule type" value="Transcribed_RNA"/>
</dbReference>
<reference evidence="1" key="2">
    <citation type="journal article" date="2015" name="Data Brief">
        <title>Shoot transcriptome of the giant reed, Arundo donax.</title>
        <authorList>
            <person name="Barrero R.A."/>
            <person name="Guerrero F.D."/>
            <person name="Moolhuijzen P."/>
            <person name="Goolsby J.A."/>
            <person name="Tidwell J."/>
            <person name="Bellgard S.E."/>
            <person name="Bellgard M.I."/>
        </authorList>
    </citation>
    <scope>NUCLEOTIDE SEQUENCE</scope>
    <source>
        <tissue evidence="1">Shoot tissue taken approximately 20 cm above the soil surface</tissue>
    </source>
</reference>
<protein>
    <submittedName>
        <fullName evidence="1">Uncharacterized protein</fullName>
    </submittedName>
</protein>
<dbReference type="AlphaFoldDB" id="A0A0A9G4A9"/>
<reference evidence="1" key="1">
    <citation type="submission" date="2014-09" db="EMBL/GenBank/DDBJ databases">
        <authorList>
            <person name="Magalhaes I.L.F."/>
            <person name="Oliveira U."/>
            <person name="Santos F.R."/>
            <person name="Vidigal T.H.D.A."/>
            <person name="Brescovit A.D."/>
            <person name="Santos A.J."/>
        </authorList>
    </citation>
    <scope>NUCLEOTIDE SEQUENCE</scope>
    <source>
        <tissue evidence="1">Shoot tissue taken approximately 20 cm above the soil surface</tissue>
    </source>
</reference>
<organism evidence="1">
    <name type="scientific">Arundo donax</name>
    <name type="common">Giant reed</name>
    <name type="synonym">Donax arundinaceus</name>
    <dbReference type="NCBI Taxonomy" id="35708"/>
    <lineage>
        <taxon>Eukaryota</taxon>
        <taxon>Viridiplantae</taxon>
        <taxon>Streptophyta</taxon>
        <taxon>Embryophyta</taxon>
        <taxon>Tracheophyta</taxon>
        <taxon>Spermatophyta</taxon>
        <taxon>Magnoliopsida</taxon>
        <taxon>Liliopsida</taxon>
        <taxon>Poales</taxon>
        <taxon>Poaceae</taxon>
        <taxon>PACMAD clade</taxon>
        <taxon>Arundinoideae</taxon>
        <taxon>Arundineae</taxon>
        <taxon>Arundo</taxon>
    </lineage>
</organism>
<proteinExistence type="predicted"/>
<sequence>MYMKRYNGTSLEKQTHHAQLGSINRLDCKKRRGLNNVFKAVTYSSRYLLTMLEKYLETPCYTYGPDYMRLLKEHHRIMWKMQLTSI</sequence>
<name>A0A0A9G4A9_ARUDO</name>